<dbReference type="InterPro" id="IPR043129">
    <property type="entry name" value="ATPase_NBD"/>
</dbReference>
<feature type="domain" description="Carbohydrate kinase FGGY C-terminal" evidence="6">
    <location>
        <begin position="251"/>
        <end position="433"/>
    </location>
</feature>
<dbReference type="PROSITE" id="PS00445">
    <property type="entry name" value="FGGY_KINASES_2"/>
    <property type="match status" value="1"/>
</dbReference>
<dbReference type="InterPro" id="IPR018484">
    <property type="entry name" value="FGGY_N"/>
</dbReference>
<keyword evidence="3 4" id="KW-0418">Kinase</keyword>
<sequence>MYLGLDLGTTNVKVIVVNEDGKVAARHLCPVDRERSTNGSVEQDIEQIWDATCHCIREATCEVAGDTIQAVGVSSQGAAIQVLDALEKPLGKVISWLDSRGFLYDQQLTEELGSQFFSGRLGHEKSCLAAGQILRLQSTSPVMLNRDNHIAFVGDVVTGRLCGRRAHDATSLAIAMLYNPWLQAADPELLQRLSLSEQQLPDLLPASSIAGVLSGPASEATGLPDGTPVSPAVHDQYASALGAGSIEIGSVSVGTGSSWVLLANCEALTEPVIPSTFVCRHLVEELYGQLLTMGTGGVAIEWAWNLSNESPVNREQLDEYLSEVPVGSDGLRFQPSLLLDLSERKDTSASLTGISLHHSFKHILRAVVEGLALELARYIGRLREAGMLIQELVLCGEAAHSPVTRQVIANSTGMPVNCVTEPFVSARGAAVLARSLVVGDDLKACAKLLAPESIVVRRDEDFPLYQELLKN</sequence>
<dbReference type="Pfam" id="PF00370">
    <property type="entry name" value="FGGY_N"/>
    <property type="match status" value="1"/>
</dbReference>
<accession>A0A517MTI9</accession>
<dbReference type="InterPro" id="IPR018485">
    <property type="entry name" value="FGGY_C"/>
</dbReference>
<evidence type="ECO:0000313" key="7">
    <source>
        <dbReference type="EMBL" id="QDS98203.1"/>
    </source>
</evidence>
<keyword evidence="2 4" id="KW-0808">Transferase</keyword>
<dbReference type="GO" id="GO:0008737">
    <property type="term" value="F:L-fuculokinase activity"/>
    <property type="evidence" value="ECO:0007669"/>
    <property type="project" value="UniProtKB-EC"/>
</dbReference>
<organism evidence="7 8">
    <name type="scientific">Adhaeretor mobilis</name>
    <dbReference type="NCBI Taxonomy" id="1930276"/>
    <lineage>
        <taxon>Bacteria</taxon>
        <taxon>Pseudomonadati</taxon>
        <taxon>Planctomycetota</taxon>
        <taxon>Planctomycetia</taxon>
        <taxon>Pirellulales</taxon>
        <taxon>Lacipirellulaceae</taxon>
        <taxon>Adhaeretor</taxon>
    </lineage>
</organism>
<evidence type="ECO:0000256" key="1">
    <source>
        <dbReference type="ARBA" id="ARBA00009156"/>
    </source>
</evidence>
<evidence type="ECO:0000256" key="4">
    <source>
        <dbReference type="RuleBase" id="RU003733"/>
    </source>
</evidence>
<dbReference type="Proteomes" id="UP000319852">
    <property type="component" value="Chromosome"/>
</dbReference>
<evidence type="ECO:0000259" key="5">
    <source>
        <dbReference type="Pfam" id="PF00370"/>
    </source>
</evidence>
<comment type="similarity">
    <text evidence="1 4">Belongs to the FGGY kinase family.</text>
</comment>
<dbReference type="EC" id="2.7.1.51" evidence="7"/>
<dbReference type="RefSeq" id="WP_145059175.1">
    <property type="nucleotide sequence ID" value="NZ_CP036263.1"/>
</dbReference>
<dbReference type="PANTHER" id="PTHR43095">
    <property type="entry name" value="SUGAR KINASE"/>
    <property type="match status" value="1"/>
</dbReference>
<proteinExistence type="inferred from homology"/>
<dbReference type="OrthoDB" id="9805576at2"/>
<dbReference type="CDD" id="cd07773">
    <property type="entry name" value="ASKHA_NBD_FGGY_FK"/>
    <property type="match status" value="1"/>
</dbReference>
<feature type="domain" description="Carbohydrate kinase FGGY N-terminal" evidence="5">
    <location>
        <begin position="1"/>
        <end position="242"/>
    </location>
</feature>
<dbReference type="Pfam" id="PF02782">
    <property type="entry name" value="FGGY_C"/>
    <property type="match status" value="1"/>
</dbReference>
<evidence type="ECO:0000313" key="8">
    <source>
        <dbReference type="Proteomes" id="UP000319852"/>
    </source>
</evidence>
<name>A0A517MTI9_9BACT</name>
<dbReference type="InterPro" id="IPR000577">
    <property type="entry name" value="Carb_kinase_FGGY"/>
</dbReference>
<dbReference type="SUPFAM" id="SSF53067">
    <property type="entry name" value="Actin-like ATPase domain"/>
    <property type="match status" value="2"/>
</dbReference>
<dbReference type="Gene3D" id="3.30.420.40">
    <property type="match status" value="2"/>
</dbReference>
<dbReference type="AlphaFoldDB" id="A0A517MTI9"/>
<dbReference type="PIRSF" id="PIRSF000538">
    <property type="entry name" value="GlpK"/>
    <property type="match status" value="1"/>
</dbReference>
<protein>
    <submittedName>
        <fullName evidence="7">L-fuculokinase</fullName>
        <ecNumber evidence="7">2.7.1.51</ecNumber>
    </submittedName>
</protein>
<keyword evidence="8" id="KW-1185">Reference proteome</keyword>
<reference evidence="7 8" key="1">
    <citation type="submission" date="2019-02" db="EMBL/GenBank/DDBJ databases">
        <title>Deep-cultivation of Planctomycetes and their phenomic and genomic characterization uncovers novel biology.</title>
        <authorList>
            <person name="Wiegand S."/>
            <person name="Jogler M."/>
            <person name="Boedeker C."/>
            <person name="Pinto D."/>
            <person name="Vollmers J."/>
            <person name="Rivas-Marin E."/>
            <person name="Kohn T."/>
            <person name="Peeters S.H."/>
            <person name="Heuer A."/>
            <person name="Rast P."/>
            <person name="Oberbeckmann S."/>
            <person name="Bunk B."/>
            <person name="Jeske O."/>
            <person name="Meyerdierks A."/>
            <person name="Storesund J.E."/>
            <person name="Kallscheuer N."/>
            <person name="Luecker S."/>
            <person name="Lage O.M."/>
            <person name="Pohl T."/>
            <person name="Merkel B.J."/>
            <person name="Hornburger P."/>
            <person name="Mueller R.-W."/>
            <person name="Bruemmer F."/>
            <person name="Labrenz M."/>
            <person name="Spormann A.M."/>
            <person name="Op den Camp H."/>
            <person name="Overmann J."/>
            <person name="Amann R."/>
            <person name="Jetten M.S.M."/>
            <person name="Mascher T."/>
            <person name="Medema M.H."/>
            <person name="Devos D.P."/>
            <person name="Kaster A.-K."/>
            <person name="Ovreas L."/>
            <person name="Rohde M."/>
            <person name="Galperin M.Y."/>
            <person name="Jogler C."/>
        </authorList>
    </citation>
    <scope>NUCLEOTIDE SEQUENCE [LARGE SCALE GENOMIC DNA]</scope>
    <source>
        <strain evidence="7 8">HG15A2</strain>
    </source>
</reference>
<gene>
    <name evidence="7" type="primary">fucK_1</name>
    <name evidence="7" type="ORF">HG15A2_14760</name>
</gene>
<evidence type="ECO:0000256" key="3">
    <source>
        <dbReference type="ARBA" id="ARBA00022777"/>
    </source>
</evidence>
<evidence type="ECO:0000256" key="2">
    <source>
        <dbReference type="ARBA" id="ARBA00022679"/>
    </source>
</evidence>
<dbReference type="InterPro" id="IPR018483">
    <property type="entry name" value="Carb_kinase_FGGY_CS"/>
</dbReference>
<dbReference type="KEGG" id="amob:HG15A2_14760"/>
<evidence type="ECO:0000259" key="6">
    <source>
        <dbReference type="Pfam" id="PF02782"/>
    </source>
</evidence>
<dbReference type="PANTHER" id="PTHR43095:SF5">
    <property type="entry name" value="XYLULOSE KINASE"/>
    <property type="match status" value="1"/>
</dbReference>
<dbReference type="InterPro" id="IPR050406">
    <property type="entry name" value="FGGY_Carb_Kinase"/>
</dbReference>
<dbReference type="EMBL" id="CP036263">
    <property type="protein sequence ID" value="QDS98203.1"/>
    <property type="molecule type" value="Genomic_DNA"/>
</dbReference>